<keyword evidence="4" id="KW-0548">Nucleotidyltransferase</keyword>
<keyword evidence="7" id="KW-0067">ATP-binding</keyword>
<dbReference type="PANTHER" id="PTHR33571">
    <property type="entry name" value="SSL8005 PROTEIN"/>
    <property type="match status" value="1"/>
</dbReference>
<dbReference type="InterPro" id="IPR002934">
    <property type="entry name" value="Polymerase_NTP_transf_dom"/>
</dbReference>
<keyword evidence="3" id="KW-0808">Transferase</keyword>
<protein>
    <submittedName>
        <fullName evidence="11">Nucleotidyltransferase domain-containing protein</fullName>
    </submittedName>
</protein>
<dbReference type="RefSeq" id="WP_267612997.1">
    <property type="nucleotide sequence ID" value="NZ_JAOVZQ010000001.1"/>
</dbReference>
<evidence type="ECO:0000313" key="12">
    <source>
        <dbReference type="Proteomes" id="UP001081283"/>
    </source>
</evidence>
<evidence type="ECO:0000256" key="5">
    <source>
        <dbReference type="ARBA" id="ARBA00022723"/>
    </source>
</evidence>
<name>A0ABT3YGU1_9HYPH</name>
<accession>A0ABT3YGU1</accession>
<dbReference type="Pfam" id="PF01909">
    <property type="entry name" value="NTP_transf_2"/>
    <property type="match status" value="1"/>
</dbReference>
<keyword evidence="8" id="KW-0460">Magnesium</keyword>
<keyword evidence="12" id="KW-1185">Reference proteome</keyword>
<evidence type="ECO:0000313" key="11">
    <source>
        <dbReference type="EMBL" id="MCY0095098.1"/>
    </source>
</evidence>
<dbReference type="InterPro" id="IPR043519">
    <property type="entry name" value="NT_sf"/>
</dbReference>
<sequence length="96" mass="10759">MRPSEAVERHRSDAKAIIARYPLENPRIFGSAARNADTERSDLDILVKRTGDLTYFDLAVLERDLSALMGVKVDVRTEGEFSDLNLRLLADDLVAL</sequence>
<reference evidence="11" key="1">
    <citation type="submission" date="2022-10" db="EMBL/GenBank/DDBJ databases">
        <title>Hoeflea sp. J2-29, isolated from marine algae.</title>
        <authorList>
            <person name="Kristyanto S."/>
            <person name="Kim J.M."/>
            <person name="Jeon C.O."/>
        </authorList>
    </citation>
    <scope>NUCLEOTIDE SEQUENCE</scope>
    <source>
        <strain evidence="11">J2-29</strain>
    </source>
</reference>
<dbReference type="PANTHER" id="PTHR33571:SF12">
    <property type="entry name" value="BSL3053 PROTEIN"/>
    <property type="match status" value="1"/>
</dbReference>
<evidence type="ECO:0000256" key="9">
    <source>
        <dbReference type="ARBA" id="ARBA00038276"/>
    </source>
</evidence>
<evidence type="ECO:0000256" key="7">
    <source>
        <dbReference type="ARBA" id="ARBA00022840"/>
    </source>
</evidence>
<comment type="cofactor">
    <cofactor evidence="1">
        <name>Mg(2+)</name>
        <dbReference type="ChEBI" id="CHEBI:18420"/>
    </cofactor>
</comment>
<evidence type="ECO:0000259" key="10">
    <source>
        <dbReference type="Pfam" id="PF01909"/>
    </source>
</evidence>
<comment type="similarity">
    <text evidence="9">Belongs to the MntA antitoxin family.</text>
</comment>
<evidence type="ECO:0000256" key="3">
    <source>
        <dbReference type="ARBA" id="ARBA00022679"/>
    </source>
</evidence>
<evidence type="ECO:0000256" key="4">
    <source>
        <dbReference type="ARBA" id="ARBA00022695"/>
    </source>
</evidence>
<dbReference type="Gene3D" id="3.30.460.10">
    <property type="entry name" value="Beta Polymerase, domain 2"/>
    <property type="match status" value="1"/>
</dbReference>
<keyword evidence="2" id="KW-1277">Toxin-antitoxin system</keyword>
<dbReference type="EMBL" id="JAOVZQ010000001">
    <property type="protein sequence ID" value="MCY0095098.1"/>
    <property type="molecule type" value="Genomic_DNA"/>
</dbReference>
<evidence type="ECO:0000256" key="2">
    <source>
        <dbReference type="ARBA" id="ARBA00022649"/>
    </source>
</evidence>
<feature type="domain" description="Polymerase nucleotidyl transferase" evidence="10">
    <location>
        <begin position="27"/>
        <end position="85"/>
    </location>
</feature>
<proteinExistence type="inferred from homology"/>
<dbReference type="CDD" id="cd05403">
    <property type="entry name" value="NT_KNTase_like"/>
    <property type="match status" value="1"/>
</dbReference>
<evidence type="ECO:0000256" key="1">
    <source>
        <dbReference type="ARBA" id="ARBA00001946"/>
    </source>
</evidence>
<dbReference type="SUPFAM" id="SSF81301">
    <property type="entry name" value="Nucleotidyltransferase"/>
    <property type="match status" value="1"/>
</dbReference>
<keyword evidence="5" id="KW-0479">Metal-binding</keyword>
<gene>
    <name evidence="11" type="ORF">OEG82_13840</name>
</gene>
<organism evidence="11 12">
    <name type="scientific">Hoeflea ulvae</name>
    <dbReference type="NCBI Taxonomy" id="2983764"/>
    <lineage>
        <taxon>Bacteria</taxon>
        <taxon>Pseudomonadati</taxon>
        <taxon>Pseudomonadota</taxon>
        <taxon>Alphaproteobacteria</taxon>
        <taxon>Hyphomicrobiales</taxon>
        <taxon>Rhizobiaceae</taxon>
        <taxon>Hoeflea</taxon>
    </lineage>
</organism>
<dbReference type="Proteomes" id="UP001081283">
    <property type="component" value="Unassembled WGS sequence"/>
</dbReference>
<comment type="caution">
    <text evidence="11">The sequence shown here is derived from an EMBL/GenBank/DDBJ whole genome shotgun (WGS) entry which is preliminary data.</text>
</comment>
<dbReference type="InterPro" id="IPR052038">
    <property type="entry name" value="Type-VII_TA_antitoxin"/>
</dbReference>
<evidence type="ECO:0000256" key="8">
    <source>
        <dbReference type="ARBA" id="ARBA00022842"/>
    </source>
</evidence>
<evidence type="ECO:0000256" key="6">
    <source>
        <dbReference type="ARBA" id="ARBA00022741"/>
    </source>
</evidence>
<keyword evidence="6" id="KW-0547">Nucleotide-binding</keyword>